<protein>
    <submittedName>
        <fullName evidence="1">Uncharacterized protein</fullName>
    </submittedName>
</protein>
<evidence type="ECO:0000313" key="2">
    <source>
        <dbReference type="Proteomes" id="UP000092993"/>
    </source>
</evidence>
<accession>A0A1C7LNN3</accession>
<proteinExistence type="predicted"/>
<sequence length="143" mass="15724">MRWIPSSVIFVMFCRRPSSRSMSEQISGTVFGPCVDGLIQDVLAQICSSSIGGKSKDDMNGVNLGLRHTWVQGTPNRPEYHVCNGVLQTCPTYWGLTLIEGIVAAGPPIPRRKLKLHFPSSPLFFYNKSVTIIQAPIYVITAG</sequence>
<keyword evidence="2" id="KW-1185">Reference proteome</keyword>
<organism evidence="1 2">
    <name type="scientific">Grifola frondosa</name>
    <name type="common">Maitake</name>
    <name type="synonym">Polyporus frondosus</name>
    <dbReference type="NCBI Taxonomy" id="5627"/>
    <lineage>
        <taxon>Eukaryota</taxon>
        <taxon>Fungi</taxon>
        <taxon>Dikarya</taxon>
        <taxon>Basidiomycota</taxon>
        <taxon>Agaricomycotina</taxon>
        <taxon>Agaricomycetes</taxon>
        <taxon>Polyporales</taxon>
        <taxon>Grifolaceae</taxon>
        <taxon>Grifola</taxon>
    </lineage>
</organism>
<dbReference type="Proteomes" id="UP000092993">
    <property type="component" value="Unassembled WGS sequence"/>
</dbReference>
<dbReference type="EMBL" id="LUGG01000031">
    <property type="protein sequence ID" value="OBZ66343.1"/>
    <property type="molecule type" value="Genomic_DNA"/>
</dbReference>
<reference evidence="1 2" key="1">
    <citation type="submission" date="2016-03" db="EMBL/GenBank/DDBJ databases">
        <title>Whole genome sequencing of Grifola frondosa 9006-11.</title>
        <authorList>
            <person name="Min B."/>
            <person name="Park H."/>
            <person name="Kim J.-G."/>
            <person name="Cho H."/>
            <person name="Oh Y.-L."/>
            <person name="Kong W.-S."/>
            <person name="Choi I.-G."/>
        </authorList>
    </citation>
    <scope>NUCLEOTIDE SEQUENCE [LARGE SCALE GENOMIC DNA]</scope>
    <source>
        <strain evidence="1 2">9006-11</strain>
    </source>
</reference>
<name>A0A1C7LNN3_GRIFR</name>
<gene>
    <name evidence="1" type="ORF">A0H81_13635</name>
</gene>
<evidence type="ECO:0000313" key="1">
    <source>
        <dbReference type="EMBL" id="OBZ66343.1"/>
    </source>
</evidence>
<dbReference type="AlphaFoldDB" id="A0A1C7LNN3"/>
<comment type="caution">
    <text evidence="1">The sequence shown here is derived from an EMBL/GenBank/DDBJ whole genome shotgun (WGS) entry which is preliminary data.</text>
</comment>